<dbReference type="Gene3D" id="3.40.50.150">
    <property type="entry name" value="Vaccinia Virus protein VP39"/>
    <property type="match status" value="1"/>
</dbReference>
<gene>
    <name evidence="4" type="ORF">E2980_18720</name>
</gene>
<dbReference type="GO" id="GO:0008168">
    <property type="term" value="F:methyltransferase activity"/>
    <property type="evidence" value="ECO:0007669"/>
    <property type="project" value="UniProtKB-KW"/>
</dbReference>
<dbReference type="AlphaFoldDB" id="A0A4Y8LQ91"/>
<dbReference type="OrthoDB" id="9760689at2"/>
<proteinExistence type="predicted"/>
<evidence type="ECO:0000256" key="1">
    <source>
        <dbReference type="ARBA" id="ARBA00022603"/>
    </source>
</evidence>
<dbReference type="InterPro" id="IPR041698">
    <property type="entry name" value="Methyltransf_25"/>
</dbReference>
<dbReference type="PANTHER" id="PTHR43861">
    <property type="entry name" value="TRANS-ACONITATE 2-METHYLTRANSFERASE-RELATED"/>
    <property type="match status" value="1"/>
</dbReference>
<dbReference type="SUPFAM" id="SSF53335">
    <property type="entry name" value="S-adenosyl-L-methionine-dependent methyltransferases"/>
    <property type="match status" value="1"/>
</dbReference>
<dbReference type="Pfam" id="PF13649">
    <property type="entry name" value="Methyltransf_25"/>
    <property type="match status" value="1"/>
</dbReference>
<accession>A0A4Y8LQ91</accession>
<organism evidence="4 5">
    <name type="scientific">Cohnella luojiensis</name>
    <dbReference type="NCBI Taxonomy" id="652876"/>
    <lineage>
        <taxon>Bacteria</taxon>
        <taxon>Bacillati</taxon>
        <taxon>Bacillota</taxon>
        <taxon>Bacilli</taxon>
        <taxon>Bacillales</taxon>
        <taxon>Paenibacillaceae</taxon>
        <taxon>Cohnella</taxon>
    </lineage>
</organism>
<dbReference type="EMBL" id="SOMN01000033">
    <property type="protein sequence ID" value="TFE23528.1"/>
    <property type="molecule type" value="Genomic_DNA"/>
</dbReference>
<dbReference type="CDD" id="cd02440">
    <property type="entry name" value="AdoMet_MTases"/>
    <property type="match status" value="1"/>
</dbReference>
<keyword evidence="5" id="KW-1185">Reference proteome</keyword>
<dbReference type="InterPro" id="IPR029063">
    <property type="entry name" value="SAM-dependent_MTases_sf"/>
</dbReference>
<dbReference type="RefSeq" id="WP_135153765.1">
    <property type="nucleotide sequence ID" value="NZ_SOMN01000033.1"/>
</dbReference>
<evidence type="ECO:0000313" key="5">
    <source>
        <dbReference type="Proteomes" id="UP000297900"/>
    </source>
</evidence>
<keyword evidence="1 4" id="KW-0489">Methyltransferase</keyword>
<name>A0A4Y8LQ91_9BACL</name>
<dbReference type="PANTHER" id="PTHR43861:SF1">
    <property type="entry name" value="TRANS-ACONITATE 2-METHYLTRANSFERASE"/>
    <property type="match status" value="1"/>
</dbReference>
<keyword evidence="2 4" id="KW-0808">Transferase</keyword>
<dbReference type="Proteomes" id="UP000297900">
    <property type="component" value="Unassembled WGS sequence"/>
</dbReference>
<evidence type="ECO:0000256" key="2">
    <source>
        <dbReference type="ARBA" id="ARBA00022679"/>
    </source>
</evidence>
<comment type="caution">
    <text evidence="4">The sequence shown here is derived from an EMBL/GenBank/DDBJ whole genome shotgun (WGS) entry which is preliminary data.</text>
</comment>
<evidence type="ECO:0000313" key="4">
    <source>
        <dbReference type="EMBL" id="TFE23528.1"/>
    </source>
</evidence>
<feature type="domain" description="Methyltransferase" evidence="3">
    <location>
        <begin position="43"/>
        <end position="131"/>
    </location>
</feature>
<reference evidence="4 5" key="1">
    <citation type="submission" date="2019-03" db="EMBL/GenBank/DDBJ databases">
        <title>Cohnella endophytica sp. nov., a novel endophytic bacterium isolated from bark of Sonneratia apetala.</title>
        <authorList>
            <person name="Tuo L."/>
        </authorList>
    </citation>
    <scope>NUCLEOTIDE SEQUENCE [LARGE SCALE GENOMIC DNA]</scope>
    <source>
        <strain evidence="4 5">CCTCC AB 208254</strain>
    </source>
</reference>
<protein>
    <submittedName>
        <fullName evidence="4">Class I SAM-dependent methyltransferase</fullName>
    </submittedName>
</protein>
<sequence>MTEARNSQKVHWEAGTYDESMSFVSRFGEDIVQWLNPQKGERIVDFGCGTGDLAARIATKGAEVLGVDISPEMVERARTKYPLLSFQCSDGLAWKPENQSYDAVFSNAALHWMKDAEAAVISMTRAIRSGGRLVAELGGHRNVDTIISAVKETLITYGREDAFVMPWYFPKVGEYASLLEKYGMEVKSAELFDRPTPLEDGEQGMKGWLEMFGTSMFPRTGHSMTDEWIQETVERLKETALYDQGKWTADYRRLRIFAVKK</sequence>
<evidence type="ECO:0000259" key="3">
    <source>
        <dbReference type="Pfam" id="PF13649"/>
    </source>
</evidence>
<dbReference type="GO" id="GO:0032259">
    <property type="term" value="P:methylation"/>
    <property type="evidence" value="ECO:0007669"/>
    <property type="project" value="UniProtKB-KW"/>
</dbReference>